<evidence type="ECO:0000313" key="2">
    <source>
        <dbReference type="EMBL" id="SPL64414.1"/>
    </source>
</evidence>
<name>A0A2P9HJT4_9HYPH</name>
<protein>
    <submittedName>
        <fullName evidence="2">Terminase</fullName>
    </submittedName>
</protein>
<dbReference type="Gene3D" id="3.30.420.280">
    <property type="match status" value="1"/>
</dbReference>
<evidence type="ECO:0000313" key="3">
    <source>
        <dbReference type="Proteomes" id="UP000246073"/>
    </source>
</evidence>
<dbReference type="InterPro" id="IPR027417">
    <property type="entry name" value="P-loop_NTPase"/>
</dbReference>
<proteinExistence type="predicted"/>
<dbReference type="AlphaFoldDB" id="A0A2P9HJT4"/>
<dbReference type="EMBL" id="OOFM01000005">
    <property type="protein sequence ID" value="SPL64414.1"/>
    <property type="molecule type" value="Genomic_DNA"/>
</dbReference>
<sequence>MTDVEGKAPLPKIDRDEQGRKIYRPGGRVLAEYIADRSHVSIIRGSIGSGTSSASIMKMLAISMEQYKNPDTGFRHTRWCVVRNTFPDLKNTTVKTWLDWLPEEQYGRFYWDRPFRHMIRVGDMDMEVYFIALDSPDDVRKMRSFEVTGFWFNELEFIEKDIVDEAESRTGRYPAVKDGGAKWDGVIADMNAPREDHWIPLMMGEVPLPDNWTEEERLSYRKPDNWGYFVQPPAMIEERDGSGTLIGYKMNPLAENIRWLKPGYYEEKIKGKSKQWIDSRVLNKITVFVDGKPVWQQFNEETHVSKTPLDPIPGWPVYVGLDFGRNPAMVAGQIVNGRWRIFAELSARDQGASLFAPQVSRLLTQRLGDWTATRAGRHSSSGDGFQVEFYGDPKGADGTQADEHTAYDIFRSQGMPVEPAPVKNNHIQTRIEAVEHAMITMVNGSPRFVVCGTNCRTLKVACAGGYHFARLKGTANHKDTPEKDPYSDIADALQYMMLGAGEGRAAIGREHRGSGQPVSTNMRPKTRRRGGF</sequence>
<accession>A0A2P9HJT4</accession>
<dbReference type="RefSeq" id="WP_109368276.1">
    <property type="nucleotide sequence ID" value="NZ_OOFM01000005.1"/>
</dbReference>
<gene>
    <name evidence="2" type="ORF">OHAE_281</name>
</gene>
<dbReference type="Gene3D" id="3.40.50.300">
    <property type="entry name" value="P-loop containing nucleotide triphosphate hydrolases"/>
    <property type="match status" value="1"/>
</dbReference>
<organism evidence="2 3">
    <name type="scientific">Ochrobactrum soli</name>
    <dbReference type="NCBI Taxonomy" id="2448455"/>
    <lineage>
        <taxon>Bacteria</taxon>
        <taxon>Pseudomonadati</taxon>
        <taxon>Pseudomonadota</taxon>
        <taxon>Alphaproteobacteria</taxon>
        <taxon>Hyphomicrobiales</taxon>
        <taxon>Brucellaceae</taxon>
        <taxon>Brucella/Ochrobactrum group</taxon>
        <taxon>Ochrobactrum</taxon>
    </lineage>
</organism>
<feature type="region of interest" description="Disordered" evidence="1">
    <location>
        <begin position="508"/>
        <end position="532"/>
    </location>
</feature>
<dbReference type="Proteomes" id="UP000246073">
    <property type="component" value="Unassembled WGS sequence"/>
</dbReference>
<evidence type="ECO:0000256" key="1">
    <source>
        <dbReference type="SAM" id="MobiDB-lite"/>
    </source>
</evidence>
<reference evidence="3" key="1">
    <citation type="submission" date="2017-12" db="EMBL/GenBank/DDBJ databases">
        <authorList>
            <person name="Diaz M."/>
        </authorList>
    </citation>
    <scope>NUCLEOTIDE SEQUENCE [LARGE SCALE GENOMIC DNA]</scope>
    <source>
        <strain evidence="3">FI11154</strain>
    </source>
</reference>